<sequence>MASKWSANSNSYSKWASSQPGGNINDFQFKTSFGAPLNLDHPDANELKSPDGQAIKNNDLFKPSLNDDPSRPKKWNFSFNSKSDKESNFQSGANSAPKYDFSSLSKSRKSRRTQNRASRRPSYKRSVDGHERIIQREVQTAVLDSIENASPEDAKEIAKFLSPKILSHAKNLAKNIISQSPQSSYPAYNNYYGSQPGMIQIPSAQWEQMVQMSLAREAQFNTLMKANAALMKKIQQIQQSGEYEYEYEYEEEEEEEE</sequence>
<evidence type="ECO:0000256" key="1">
    <source>
        <dbReference type="SAM" id="MobiDB-lite"/>
    </source>
</evidence>
<reference evidence="2 3" key="1">
    <citation type="submission" date="2024-04" db="EMBL/GenBank/DDBJ databases">
        <title>Tritrichomonas musculus Genome.</title>
        <authorList>
            <person name="Alves-Ferreira E."/>
            <person name="Grigg M."/>
            <person name="Lorenzi H."/>
            <person name="Galac M."/>
        </authorList>
    </citation>
    <scope>NUCLEOTIDE SEQUENCE [LARGE SCALE GENOMIC DNA]</scope>
    <source>
        <strain evidence="2 3">EAF2021</strain>
    </source>
</reference>
<dbReference type="EMBL" id="JAPFFF010000019">
    <property type="protein sequence ID" value="KAK8858099.1"/>
    <property type="molecule type" value="Genomic_DNA"/>
</dbReference>
<keyword evidence="3" id="KW-1185">Reference proteome</keyword>
<accession>A0ABR2I7L1</accession>
<protein>
    <submittedName>
        <fullName evidence="2">Uncharacterized protein</fullName>
    </submittedName>
</protein>
<comment type="caution">
    <text evidence="2">The sequence shown here is derived from an EMBL/GenBank/DDBJ whole genome shotgun (WGS) entry which is preliminary data.</text>
</comment>
<dbReference type="Proteomes" id="UP001470230">
    <property type="component" value="Unassembled WGS sequence"/>
</dbReference>
<evidence type="ECO:0000313" key="2">
    <source>
        <dbReference type="EMBL" id="KAK8858099.1"/>
    </source>
</evidence>
<feature type="compositionally biased region" description="Basic and acidic residues" evidence="1">
    <location>
        <begin position="40"/>
        <end position="49"/>
    </location>
</feature>
<organism evidence="2 3">
    <name type="scientific">Tritrichomonas musculus</name>
    <dbReference type="NCBI Taxonomy" id="1915356"/>
    <lineage>
        <taxon>Eukaryota</taxon>
        <taxon>Metamonada</taxon>
        <taxon>Parabasalia</taxon>
        <taxon>Tritrichomonadida</taxon>
        <taxon>Tritrichomonadidae</taxon>
        <taxon>Tritrichomonas</taxon>
    </lineage>
</organism>
<feature type="region of interest" description="Disordered" evidence="1">
    <location>
        <begin position="25"/>
        <end position="129"/>
    </location>
</feature>
<feature type="region of interest" description="Disordered" evidence="1">
    <location>
        <begin position="1"/>
        <end position="20"/>
    </location>
</feature>
<proteinExistence type="predicted"/>
<name>A0ABR2I7L1_9EUKA</name>
<gene>
    <name evidence="2" type="ORF">M9Y10_013199</name>
</gene>
<evidence type="ECO:0000313" key="3">
    <source>
        <dbReference type="Proteomes" id="UP001470230"/>
    </source>
</evidence>
<feature type="compositionally biased region" description="Basic residues" evidence="1">
    <location>
        <begin position="106"/>
        <end position="123"/>
    </location>
</feature>